<evidence type="ECO:0000313" key="1">
    <source>
        <dbReference type="EMBL" id="CAH1966663.1"/>
    </source>
</evidence>
<evidence type="ECO:0008006" key="3">
    <source>
        <dbReference type="Google" id="ProtNLM"/>
    </source>
</evidence>
<dbReference type="Proteomes" id="UP001152888">
    <property type="component" value="Unassembled WGS sequence"/>
</dbReference>
<keyword evidence="2" id="KW-1185">Reference proteome</keyword>
<gene>
    <name evidence="1" type="ORF">ACAOBT_LOCUS6960</name>
</gene>
<organism evidence="1 2">
    <name type="scientific">Acanthoscelides obtectus</name>
    <name type="common">Bean weevil</name>
    <name type="synonym">Bruchus obtectus</name>
    <dbReference type="NCBI Taxonomy" id="200917"/>
    <lineage>
        <taxon>Eukaryota</taxon>
        <taxon>Metazoa</taxon>
        <taxon>Ecdysozoa</taxon>
        <taxon>Arthropoda</taxon>
        <taxon>Hexapoda</taxon>
        <taxon>Insecta</taxon>
        <taxon>Pterygota</taxon>
        <taxon>Neoptera</taxon>
        <taxon>Endopterygota</taxon>
        <taxon>Coleoptera</taxon>
        <taxon>Polyphaga</taxon>
        <taxon>Cucujiformia</taxon>
        <taxon>Chrysomeloidea</taxon>
        <taxon>Chrysomelidae</taxon>
        <taxon>Bruchinae</taxon>
        <taxon>Bruchini</taxon>
        <taxon>Acanthoscelides</taxon>
    </lineage>
</organism>
<proteinExistence type="predicted"/>
<evidence type="ECO:0000313" key="2">
    <source>
        <dbReference type="Proteomes" id="UP001152888"/>
    </source>
</evidence>
<name>A0A9P0K3V7_ACAOB</name>
<dbReference type="EMBL" id="CAKOFQ010006735">
    <property type="protein sequence ID" value="CAH1966663.1"/>
    <property type="molecule type" value="Genomic_DNA"/>
</dbReference>
<comment type="caution">
    <text evidence="1">The sequence shown here is derived from an EMBL/GenBank/DDBJ whole genome shotgun (WGS) entry which is preliminary data.</text>
</comment>
<dbReference type="OrthoDB" id="5987064at2759"/>
<reference evidence="1" key="1">
    <citation type="submission" date="2022-03" db="EMBL/GenBank/DDBJ databases">
        <authorList>
            <person name="Sayadi A."/>
        </authorList>
    </citation>
    <scope>NUCLEOTIDE SEQUENCE</scope>
</reference>
<sequence length="290" mass="32302">MRSGRDVRRTSFPLPTLMLSVRTKNVRCTEKCIIRISMHDNMKLQLSVDVVLEASISQNKQVTRFRIVCLCGAPTEERLPSPYLPGSVGYNSDHKSTTDCIALLCNPRDQKCTISKKKQNLRPLNAAGLNAAAKRPEPQCMALRGVIARPFFGINKTDNGRQPPCANTHILPPRESLDVAVSILDNTLSILAPSNECILVLGDLNVNFFIDNKINQCFQSYSLHQLLNEPTRIIDHSSTLLDPVFFNCAQRCSKFRLVDISTVLDAIRSIKSNSSDTPLCGNLDSYKLQD</sequence>
<dbReference type="AlphaFoldDB" id="A0A9P0K3V7"/>
<protein>
    <recommendedName>
        <fullName evidence="3">Endonuclease/exonuclease/phosphatase domain-containing protein</fullName>
    </recommendedName>
</protein>
<accession>A0A9P0K3V7</accession>